<dbReference type="InterPro" id="IPR001789">
    <property type="entry name" value="Sig_transdc_resp-reg_receiver"/>
</dbReference>
<dbReference type="SUPFAM" id="SSF52172">
    <property type="entry name" value="CheY-like"/>
    <property type="match status" value="1"/>
</dbReference>
<feature type="domain" description="Response regulatory" evidence="3">
    <location>
        <begin position="2"/>
        <end position="126"/>
    </location>
</feature>
<dbReference type="InterPro" id="IPR036457">
    <property type="entry name" value="PPM-type-like_dom_sf"/>
</dbReference>
<reference evidence="4 5" key="1">
    <citation type="submission" date="2018-08" db="EMBL/GenBank/DDBJ databases">
        <title>Paenibacillus sp. M4BSY-1, whole genome shotgun sequence.</title>
        <authorList>
            <person name="Tuo L."/>
        </authorList>
    </citation>
    <scope>NUCLEOTIDE SEQUENCE [LARGE SCALE GENOMIC DNA]</scope>
    <source>
        <strain evidence="4 5">M4BSY-1</strain>
    </source>
</reference>
<proteinExistence type="predicted"/>
<evidence type="ECO:0000313" key="4">
    <source>
        <dbReference type="EMBL" id="REK71263.1"/>
    </source>
</evidence>
<accession>A0A371P5N8</accession>
<dbReference type="SMART" id="SM00331">
    <property type="entry name" value="PP2C_SIG"/>
    <property type="match status" value="1"/>
</dbReference>
<dbReference type="InterPro" id="IPR001932">
    <property type="entry name" value="PPM-type_phosphatase-like_dom"/>
</dbReference>
<organism evidence="4 5">
    <name type="scientific">Paenibacillus paeoniae</name>
    <dbReference type="NCBI Taxonomy" id="2292705"/>
    <lineage>
        <taxon>Bacteria</taxon>
        <taxon>Bacillati</taxon>
        <taxon>Bacillota</taxon>
        <taxon>Bacilli</taxon>
        <taxon>Bacillales</taxon>
        <taxon>Paenibacillaceae</taxon>
        <taxon>Paenibacillus</taxon>
    </lineage>
</organism>
<keyword evidence="5" id="KW-1185">Reference proteome</keyword>
<dbReference type="GO" id="GO:0016791">
    <property type="term" value="F:phosphatase activity"/>
    <property type="evidence" value="ECO:0007669"/>
    <property type="project" value="TreeGrafter"/>
</dbReference>
<dbReference type="Pfam" id="PF07228">
    <property type="entry name" value="SpoIIE"/>
    <property type="match status" value="1"/>
</dbReference>
<dbReference type="Proteomes" id="UP000261905">
    <property type="component" value="Unassembled WGS sequence"/>
</dbReference>
<dbReference type="PANTHER" id="PTHR43156">
    <property type="entry name" value="STAGE II SPORULATION PROTEIN E-RELATED"/>
    <property type="match status" value="1"/>
</dbReference>
<keyword evidence="2" id="KW-0597">Phosphoprotein</keyword>
<dbReference type="InterPro" id="IPR011006">
    <property type="entry name" value="CheY-like_superfamily"/>
</dbReference>
<evidence type="ECO:0000256" key="2">
    <source>
        <dbReference type="PROSITE-ProRule" id="PRU00169"/>
    </source>
</evidence>
<evidence type="ECO:0000259" key="3">
    <source>
        <dbReference type="PROSITE" id="PS50110"/>
    </source>
</evidence>
<comment type="caution">
    <text evidence="4">The sequence shown here is derived from an EMBL/GenBank/DDBJ whole genome shotgun (WGS) entry which is preliminary data.</text>
</comment>
<dbReference type="Pfam" id="PF00072">
    <property type="entry name" value="Response_reg"/>
    <property type="match status" value="1"/>
</dbReference>
<evidence type="ECO:0000256" key="1">
    <source>
        <dbReference type="ARBA" id="ARBA00022801"/>
    </source>
</evidence>
<keyword evidence="1" id="KW-0378">Hydrolase</keyword>
<evidence type="ECO:0000313" key="5">
    <source>
        <dbReference type="Proteomes" id="UP000261905"/>
    </source>
</evidence>
<dbReference type="GO" id="GO:0000160">
    <property type="term" value="P:phosphorelay signal transduction system"/>
    <property type="evidence" value="ECO:0007669"/>
    <property type="project" value="InterPro"/>
</dbReference>
<protein>
    <submittedName>
        <fullName evidence="4">Fused response regulator/phosphatase</fullName>
    </submittedName>
</protein>
<dbReference type="EMBL" id="QUBQ01000006">
    <property type="protein sequence ID" value="REK71263.1"/>
    <property type="molecule type" value="Genomic_DNA"/>
</dbReference>
<sequence length="380" mass="43189">MSIIIVDDNVTNQMIIRTILSKEGYTELRIASSARQLFGMLHLDSDCRAEEQVDLILLDMMMPEIDGLEACRRIQADDRYRDVPIIFVTAVGDSLKLAEALDAGATDYVMKPINKLELLARIRSALRLKHEKDWHKERDKRIRYELELAKQVQRSVLSSPIQDERISIVADYRPSFELAGDYYAWFRIDRDRYAVILLDMMGHGISSSLVCMFISSVLKDMMLRITDPEEVILELNRYMGQLYRSDELMNYYFTAIFVLIDTANHTVEYVNAGHPPGLVVSGESHAMLNPSGPAIGLFEHIRVSKGVVPYEPGTVIALYTDGLLESMGQEDDDSLISRIAEHIRMNPGVEPADRVEGLIQREDGSSRQRDDICLVQMTLK</sequence>
<dbReference type="InterPro" id="IPR052016">
    <property type="entry name" value="Bact_Sigma-Reg"/>
</dbReference>
<gene>
    <name evidence="4" type="ORF">DX130_22750</name>
</gene>
<dbReference type="Gene3D" id="3.60.40.10">
    <property type="entry name" value="PPM-type phosphatase domain"/>
    <property type="match status" value="1"/>
</dbReference>
<feature type="modified residue" description="4-aspartylphosphate" evidence="2">
    <location>
        <position position="59"/>
    </location>
</feature>
<dbReference type="SMART" id="SM00448">
    <property type="entry name" value="REC"/>
    <property type="match status" value="1"/>
</dbReference>
<dbReference type="PANTHER" id="PTHR43156:SF14">
    <property type="entry name" value="PHOSPHOSERINE PHOSPHATASE RSBP"/>
    <property type="match status" value="1"/>
</dbReference>
<dbReference type="OrthoDB" id="9763484at2"/>
<dbReference type="AlphaFoldDB" id="A0A371P5N8"/>
<dbReference type="PROSITE" id="PS50110">
    <property type="entry name" value="RESPONSE_REGULATORY"/>
    <property type="match status" value="1"/>
</dbReference>
<dbReference type="RefSeq" id="WP_116049298.1">
    <property type="nucleotide sequence ID" value="NZ_QUBQ01000006.1"/>
</dbReference>
<name>A0A371P5N8_9BACL</name>
<dbReference type="Gene3D" id="3.40.50.2300">
    <property type="match status" value="1"/>
</dbReference>
<dbReference type="SUPFAM" id="SSF81606">
    <property type="entry name" value="PP2C-like"/>
    <property type="match status" value="1"/>
</dbReference>